<gene>
    <name evidence="2" type="ORF">E1298_04460</name>
</gene>
<name>A0A4R5CEL1_9ACTN</name>
<evidence type="ECO:0000313" key="3">
    <source>
        <dbReference type="Proteomes" id="UP000294513"/>
    </source>
</evidence>
<dbReference type="RefSeq" id="WP_131889460.1">
    <property type="nucleotide sequence ID" value="NZ_SMKU01000010.1"/>
</dbReference>
<protein>
    <submittedName>
        <fullName evidence="2">Uncharacterized protein</fullName>
    </submittedName>
</protein>
<evidence type="ECO:0000256" key="1">
    <source>
        <dbReference type="SAM" id="MobiDB-lite"/>
    </source>
</evidence>
<dbReference type="EMBL" id="SMKU01000010">
    <property type="protein sequence ID" value="TDD95634.1"/>
    <property type="molecule type" value="Genomic_DNA"/>
</dbReference>
<dbReference type="AlphaFoldDB" id="A0A4R5CEL1"/>
<dbReference type="Proteomes" id="UP000294513">
    <property type="component" value="Unassembled WGS sequence"/>
</dbReference>
<reference evidence="2 3" key="1">
    <citation type="submission" date="2019-03" db="EMBL/GenBank/DDBJ databases">
        <title>Draft genome sequences of novel Actinobacteria.</title>
        <authorList>
            <person name="Sahin N."/>
            <person name="Ay H."/>
            <person name="Saygin H."/>
        </authorList>
    </citation>
    <scope>NUCLEOTIDE SEQUENCE [LARGE SCALE GENOMIC DNA]</scope>
    <source>
        <strain evidence="2 3">H3C3</strain>
    </source>
</reference>
<sequence>MSGDQVVGEPVRRPRVVARPRVAPGPLRDLKDLLYELYLEAGAPSLDELVRLVAADDGLAGAPTRATIGRVLGSPDPPAAQPDVVATAMLQSRPRRSSTRRWTPAASATGPRSPATCWRRPPPAT</sequence>
<evidence type="ECO:0000313" key="2">
    <source>
        <dbReference type="EMBL" id="TDD95634.1"/>
    </source>
</evidence>
<organism evidence="2 3">
    <name type="scientific">Actinomadura rubrisoli</name>
    <dbReference type="NCBI Taxonomy" id="2530368"/>
    <lineage>
        <taxon>Bacteria</taxon>
        <taxon>Bacillati</taxon>
        <taxon>Actinomycetota</taxon>
        <taxon>Actinomycetes</taxon>
        <taxon>Streptosporangiales</taxon>
        <taxon>Thermomonosporaceae</taxon>
        <taxon>Actinomadura</taxon>
    </lineage>
</organism>
<accession>A0A4R5CEL1</accession>
<feature type="compositionally biased region" description="Low complexity" evidence="1">
    <location>
        <begin position="100"/>
        <end position="109"/>
    </location>
</feature>
<keyword evidence="3" id="KW-1185">Reference proteome</keyword>
<feature type="region of interest" description="Disordered" evidence="1">
    <location>
        <begin position="89"/>
        <end position="125"/>
    </location>
</feature>
<proteinExistence type="predicted"/>
<comment type="caution">
    <text evidence="2">The sequence shown here is derived from an EMBL/GenBank/DDBJ whole genome shotgun (WGS) entry which is preliminary data.</text>
</comment>